<keyword evidence="2" id="KW-1185">Reference proteome</keyword>
<comment type="caution">
    <text evidence="1">The sequence shown here is derived from an EMBL/GenBank/DDBJ whole genome shotgun (WGS) entry which is preliminary data.</text>
</comment>
<dbReference type="EMBL" id="JBBNAF010000004">
    <property type="protein sequence ID" value="KAK9151656.1"/>
    <property type="molecule type" value="Genomic_DNA"/>
</dbReference>
<gene>
    <name evidence="1" type="ORF">Syun_009965</name>
</gene>
<reference evidence="1 2" key="1">
    <citation type="submission" date="2024-01" db="EMBL/GenBank/DDBJ databases">
        <title>Genome assemblies of Stephania.</title>
        <authorList>
            <person name="Yang L."/>
        </authorList>
    </citation>
    <scope>NUCLEOTIDE SEQUENCE [LARGE SCALE GENOMIC DNA]</scope>
    <source>
        <strain evidence="1">YNDBR</strain>
        <tissue evidence="1">Leaf</tissue>
    </source>
</reference>
<dbReference type="Proteomes" id="UP001420932">
    <property type="component" value="Unassembled WGS sequence"/>
</dbReference>
<accession>A0AAP0KFH5</accession>
<dbReference type="AlphaFoldDB" id="A0AAP0KFH5"/>
<protein>
    <submittedName>
        <fullName evidence="1">Uncharacterized protein</fullName>
    </submittedName>
</protein>
<sequence>MKKYYWVEAEHEILLNVVDVGDYEIGTCLVIHAVMRVRAMACIFMQDPQQQQQQQLG</sequence>
<organism evidence="1 2">
    <name type="scientific">Stephania yunnanensis</name>
    <dbReference type="NCBI Taxonomy" id="152371"/>
    <lineage>
        <taxon>Eukaryota</taxon>
        <taxon>Viridiplantae</taxon>
        <taxon>Streptophyta</taxon>
        <taxon>Embryophyta</taxon>
        <taxon>Tracheophyta</taxon>
        <taxon>Spermatophyta</taxon>
        <taxon>Magnoliopsida</taxon>
        <taxon>Ranunculales</taxon>
        <taxon>Menispermaceae</taxon>
        <taxon>Menispermoideae</taxon>
        <taxon>Cissampelideae</taxon>
        <taxon>Stephania</taxon>
    </lineage>
</organism>
<proteinExistence type="predicted"/>
<name>A0AAP0KFH5_9MAGN</name>
<evidence type="ECO:0000313" key="1">
    <source>
        <dbReference type="EMBL" id="KAK9151656.1"/>
    </source>
</evidence>
<evidence type="ECO:0000313" key="2">
    <source>
        <dbReference type="Proteomes" id="UP001420932"/>
    </source>
</evidence>